<evidence type="ECO:0000313" key="3">
    <source>
        <dbReference type="Proteomes" id="UP000887229"/>
    </source>
</evidence>
<dbReference type="OrthoDB" id="428342at2759"/>
<dbReference type="GeneID" id="70288556"/>
<accession>A0A9P7ZKK4</accession>
<dbReference type="PANTHER" id="PTHR21581:SF6">
    <property type="entry name" value="TRAFFICKING PROTEIN PARTICLE COMPLEX SUBUNIT 12"/>
    <property type="match status" value="1"/>
</dbReference>
<evidence type="ECO:0000256" key="1">
    <source>
        <dbReference type="SAM" id="MobiDB-lite"/>
    </source>
</evidence>
<dbReference type="AlphaFoldDB" id="A0A9P7ZKK4"/>
<gene>
    <name evidence="2" type="ORF">F5Z01DRAFT_139770</name>
</gene>
<proteinExistence type="predicted"/>
<evidence type="ECO:0000313" key="2">
    <source>
        <dbReference type="EMBL" id="KAG9253462.1"/>
    </source>
</evidence>
<reference evidence="2" key="1">
    <citation type="journal article" date="2021" name="IMA Fungus">
        <title>Genomic characterization of three marine fungi, including Emericellopsis atlantica sp. nov. with signatures of a generalist lifestyle and marine biomass degradation.</title>
        <authorList>
            <person name="Hagestad O.C."/>
            <person name="Hou L."/>
            <person name="Andersen J.H."/>
            <person name="Hansen E.H."/>
            <person name="Altermark B."/>
            <person name="Li C."/>
            <person name="Kuhnert E."/>
            <person name="Cox R.J."/>
            <person name="Crous P.W."/>
            <person name="Spatafora J.W."/>
            <person name="Lail K."/>
            <person name="Amirebrahimi M."/>
            <person name="Lipzen A."/>
            <person name="Pangilinan J."/>
            <person name="Andreopoulos W."/>
            <person name="Hayes R.D."/>
            <person name="Ng V."/>
            <person name="Grigoriev I.V."/>
            <person name="Jackson S.A."/>
            <person name="Sutton T.D.S."/>
            <person name="Dobson A.D.W."/>
            <person name="Rama T."/>
        </authorList>
    </citation>
    <scope>NUCLEOTIDE SEQUENCE</scope>
    <source>
        <strain evidence="2">TS7</strain>
    </source>
</reference>
<organism evidence="2 3">
    <name type="scientific">Emericellopsis atlantica</name>
    <dbReference type="NCBI Taxonomy" id="2614577"/>
    <lineage>
        <taxon>Eukaryota</taxon>
        <taxon>Fungi</taxon>
        <taxon>Dikarya</taxon>
        <taxon>Ascomycota</taxon>
        <taxon>Pezizomycotina</taxon>
        <taxon>Sordariomycetes</taxon>
        <taxon>Hypocreomycetidae</taxon>
        <taxon>Hypocreales</taxon>
        <taxon>Bionectriaceae</taxon>
        <taxon>Emericellopsis</taxon>
    </lineage>
</organism>
<dbReference type="GO" id="GO:0005794">
    <property type="term" value="C:Golgi apparatus"/>
    <property type="evidence" value="ECO:0007669"/>
    <property type="project" value="TreeGrafter"/>
</dbReference>
<dbReference type="GO" id="GO:0030008">
    <property type="term" value="C:TRAPP complex"/>
    <property type="evidence" value="ECO:0007669"/>
    <property type="project" value="TreeGrafter"/>
</dbReference>
<feature type="compositionally biased region" description="Polar residues" evidence="1">
    <location>
        <begin position="1"/>
        <end position="12"/>
    </location>
</feature>
<sequence>MSEPQRTSSQGHSRNKSVTKSRPRSSTKGPLDVDDDPLTASSTPKSNLSPAQSAPRRTSRSPGARLPVTQVGQPQAKDFSFLLKPEIYHPLPPQNIPAAFRNSDKQPGTEVPLEELLERGHLRAAAIAAVQELTGSGATRPPDPTDSKRIFELLYTRLACLTLIDATQVAAQEVKALEDLNNTRLYVDEATGEHLVPWELRVLNVRLQALGFGDMRRSIMSYHDLARESRSRIAKATNDEERQLWKARLHQLGVKVAGALVEMNDAAGAAAHLKGLHDNGDGKMALSKALVWLQLGDVDNARRCAAAHGDAETVGDIILALCDMADTKYEAALERWEALREESQDEMVGVNAAVCLLYLGRLQEGREIMEELINSGFSSHTLLFNLSTVYELCAEKNRNLKMALTERTAAMAEGPAGWEKQTADFKL</sequence>
<dbReference type="Proteomes" id="UP000887229">
    <property type="component" value="Unassembled WGS sequence"/>
</dbReference>
<evidence type="ECO:0008006" key="4">
    <source>
        <dbReference type="Google" id="ProtNLM"/>
    </source>
</evidence>
<name>A0A9P7ZKK4_9HYPO</name>
<feature type="compositionally biased region" description="Polar residues" evidence="1">
    <location>
        <begin position="39"/>
        <end position="56"/>
    </location>
</feature>
<feature type="region of interest" description="Disordered" evidence="1">
    <location>
        <begin position="1"/>
        <end position="73"/>
    </location>
</feature>
<keyword evidence="3" id="KW-1185">Reference proteome</keyword>
<comment type="caution">
    <text evidence="2">The sequence shown here is derived from an EMBL/GenBank/DDBJ whole genome shotgun (WGS) entry which is preliminary data.</text>
</comment>
<protein>
    <recommendedName>
        <fullName evidence="4">Trafficking protein particle complex subunit 12</fullName>
    </recommendedName>
</protein>
<dbReference type="PANTHER" id="PTHR21581">
    <property type="entry name" value="D-ALANYL-D-ALANINE CARBOXYPEPTIDASE"/>
    <property type="match status" value="1"/>
</dbReference>
<dbReference type="EMBL" id="MU251257">
    <property type="protein sequence ID" value="KAG9253462.1"/>
    <property type="molecule type" value="Genomic_DNA"/>
</dbReference>
<dbReference type="RefSeq" id="XP_046117386.1">
    <property type="nucleotide sequence ID" value="XM_046257653.1"/>
</dbReference>
<feature type="compositionally biased region" description="Basic residues" evidence="1">
    <location>
        <begin position="13"/>
        <end position="25"/>
    </location>
</feature>